<evidence type="ECO:0000313" key="2">
    <source>
        <dbReference type="EMBL" id="KIJ90901.1"/>
    </source>
</evidence>
<reference evidence="3" key="2">
    <citation type="submission" date="2015-01" db="EMBL/GenBank/DDBJ databases">
        <title>Evolutionary Origins and Diversification of the Mycorrhizal Mutualists.</title>
        <authorList>
            <consortium name="DOE Joint Genome Institute"/>
            <consortium name="Mycorrhizal Genomics Consortium"/>
            <person name="Kohler A."/>
            <person name="Kuo A."/>
            <person name="Nagy L.G."/>
            <person name="Floudas D."/>
            <person name="Copeland A."/>
            <person name="Barry K.W."/>
            <person name="Cichocki N."/>
            <person name="Veneault-Fourrey C."/>
            <person name="LaButti K."/>
            <person name="Lindquist E.A."/>
            <person name="Lipzen A."/>
            <person name="Lundell T."/>
            <person name="Morin E."/>
            <person name="Murat C."/>
            <person name="Riley R."/>
            <person name="Ohm R."/>
            <person name="Sun H."/>
            <person name="Tunlid A."/>
            <person name="Henrissat B."/>
            <person name="Grigoriev I.V."/>
            <person name="Hibbett D.S."/>
            <person name="Martin F."/>
        </authorList>
    </citation>
    <scope>NUCLEOTIDE SEQUENCE [LARGE SCALE GENOMIC DNA]</scope>
    <source>
        <strain evidence="3">LaAM-08-1</strain>
    </source>
</reference>
<name>A0A0C9X006_9AGAR</name>
<proteinExistence type="predicted"/>
<feature type="compositionally biased region" description="Low complexity" evidence="1">
    <location>
        <begin position="1"/>
        <end position="16"/>
    </location>
</feature>
<reference evidence="2 3" key="1">
    <citation type="submission" date="2014-04" db="EMBL/GenBank/DDBJ databases">
        <authorList>
            <consortium name="DOE Joint Genome Institute"/>
            <person name="Kuo A."/>
            <person name="Kohler A."/>
            <person name="Nagy L.G."/>
            <person name="Floudas D."/>
            <person name="Copeland A."/>
            <person name="Barry K.W."/>
            <person name="Cichocki N."/>
            <person name="Veneault-Fourrey C."/>
            <person name="LaButti K."/>
            <person name="Lindquist E.A."/>
            <person name="Lipzen A."/>
            <person name="Lundell T."/>
            <person name="Morin E."/>
            <person name="Murat C."/>
            <person name="Sun H."/>
            <person name="Tunlid A."/>
            <person name="Henrissat B."/>
            <person name="Grigoriev I.V."/>
            <person name="Hibbett D.S."/>
            <person name="Martin F."/>
            <person name="Nordberg H.P."/>
            <person name="Cantor M.N."/>
            <person name="Hua S.X."/>
        </authorList>
    </citation>
    <scope>NUCLEOTIDE SEQUENCE [LARGE SCALE GENOMIC DNA]</scope>
    <source>
        <strain evidence="2 3">LaAM-08-1</strain>
    </source>
</reference>
<dbReference type="EMBL" id="KN839088">
    <property type="protein sequence ID" value="KIJ90901.1"/>
    <property type="molecule type" value="Genomic_DNA"/>
</dbReference>
<dbReference type="AlphaFoldDB" id="A0A0C9X006"/>
<sequence length="218" mass="24640">MPTFLFPPQQPPTTNTPTPPLSMMPTATTTTTVTVVVLHKPRHHQTADMARQRACHVEGDSQDAERDTAAPDFVDHATKERGKGGKGQQEARGTKASPPQGQVRRSTPIPLPKGPTTRDDDNTALHQWERPRTLKAPPIHKTLTAHIRRRPPPKNNNRPRRMSTHGQWRPLPPLMEDDDPLHGWTTSPTPWTDSNHPRTTIPNHHHPHQRHHMDDPHL</sequence>
<organism evidence="2 3">
    <name type="scientific">Laccaria amethystina LaAM-08-1</name>
    <dbReference type="NCBI Taxonomy" id="1095629"/>
    <lineage>
        <taxon>Eukaryota</taxon>
        <taxon>Fungi</taxon>
        <taxon>Dikarya</taxon>
        <taxon>Basidiomycota</taxon>
        <taxon>Agaricomycotina</taxon>
        <taxon>Agaricomycetes</taxon>
        <taxon>Agaricomycetidae</taxon>
        <taxon>Agaricales</taxon>
        <taxon>Agaricineae</taxon>
        <taxon>Hydnangiaceae</taxon>
        <taxon>Laccaria</taxon>
    </lineage>
</organism>
<dbReference type="Proteomes" id="UP000054477">
    <property type="component" value="Unassembled WGS sequence"/>
</dbReference>
<dbReference type="HOGENOM" id="CLU_110334_0_0_1"/>
<feature type="compositionally biased region" description="Basic and acidic residues" evidence="1">
    <location>
        <begin position="55"/>
        <end position="83"/>
    </location>
</feature>
<feature type="region of interest" description="Disordered" evidence="1">
    <location>
        <begin position="42"/>
        <end position="218"/>
    </location>
</feature>
<gene>
    <name evidence="2" type="ORF">K443DRAFT_14853</name>
</gene>
<feature type="compositionally biased region" description="Basic and acidic residues" evidence="1">
    <location>
        <begin position="116"/>
        <end position="132"/>
    </location>
</feature>
<evidence type="ECO:0000313" key="3">
    <source>
        <dbReference type="Proteomes" id="UP000054477"/>
    </source>
</evidence>
<feature type="compositionally biased region" description="Polar residues" evidence="1">
    <location>
        <begin position="184"/>
        <end position="202"/>
    </location>
</feature>
<feature type="compositionally biased region" description="Basic residues" evidence="1">
    <location>
        <begin position="146"/>
        <end position="163"/>
    </location>
</feature>
<keyword evidence="3" id="KW-1185">Reference proteome</keyword>
<accession>A0A0C9X006</accession>
<evidence type="ECO:0000256" key="1">
    <source>
        <dbReference type="SAM" id="MobiDB-lite"/>
    </source>
</evidence>
<protein>
    <submittedName>
        <fullName evidence="2">Uncharacterized protein</fullName>
    </submittedName>
</protein>
<feature type="region of interest" description="Disordered" evidence="1">
    <location>
        <begin position="1"/>
        <end position="26"/>
    </location>
</feature>